<evidence type="ECO:0000256" key="2">
    <source>
        <dbReference type="ARBA" id="ARBA00003852"/>
    </source>
</evidence>
<evidence type="ECO:0000256" key="5">
    <source>
        <dbReference type="ARBA" id="ARBA00022485"/>
    </source>
</evidence>
<keyword evidence="5" id="KW-0004">4Fe-4S</keyword>
<dbReference type="InterPro" id="IPR034457">
    <property type="entry name" value="Organic_radical-activating"/>
</dbReference>
<dbReference type="NCBIfam" id="TIGR02491">
    <property type="entry name" value="NrdG"/>
    <property type="match status" value="1"/>
</dbReference>
<comment type="function">
    <text evidence="2 12">Activation of anaerobic ribonucleoside-triphosphate reductase under anaerobic conditions by generation of an organic free radical, using S-adenosylmethionine and reduced flavodoxin as cosubstrates to produce 5'-deoxy-adenosine.</text>
</comment>
<evidence type="ECO:0000256" key="11">
    <source>
        <dbReference type="ARBA" id="ARBA00047365"/>
    </source>
</evidence>
<dbReference type="EMBL" id="DXBM01000055">
    <property type="protein sequence ID" value="HIZ46698.1"/>
    <property type="molecule type" value="Genomic_DNA"/>
</dbReference>
<comment type="similarity">
    <text evidence="3 12">Belongs to the organic radical-activating enzymes family.</text>
</comment>
<evidence type="ECO:0000256" key="10">
    <source>
        <dbReference type="ARBA" id="ARBA00023014"/>
    </source>
</evidence>
<evidence type="ECO:0000256" key="6">
    <source>
        <dbReference type="ARBA" id="ARBA00022691"/>
    </source>
</evidence>
<keyword evidence="6" id="KW-0949">S-adenosyl-L-methionine</keyword>
<evidence type="ECO:0000256" key="4">
    <source>
        <dbReference type="ARBA" id="ARBA00014281"/>
    </source>
</evidence>
<evidence type="ECO:0000313" key="13">
    <source>
        <dbReference type="EMBL" id="HIZ46698.1"/>
    </source>
</evidence>
<reference evidence="13" key="2">
    <citation type="submission" date="2021-04" db="EMBL/GenBank/DDBJ databases">
        <authorList>
            <person name="Gilroy R."/>
        </authorList>
    </citation>
    <scope>NUCLEOTIDE SEQUENCE</scope>
    <source>
        <strain evidence="13">ChiHjej12B11-14209</strain>
    </source>
</reference>
<reference evidence="13" key="1">
    <citation type="journal article" date="2021" name="PeerJ">
        <title>Extensive microbial diversity within the chicken gut microbiome revealed by metagenomics and culture.</title>
        <authorList>
            <person name="Gilroy R."/>
            <person name="Ravi A."/>
            <person name="Getino M."/>
            <person name="Pursley I."/>
            <person name="Horton D.L."/>
            <person name="Alikhan N.F."/>
            <person name="Baker D."/>
            <person name="Gharbi K."/>
            <person name="Hall N."/>
            <person name="Watson M."/>
            <person name="Adriaenssens E.M."/>
            <person name="Foster-Nyarko E."/>
            <person name="Jarju S."/>
            <person name="Secka A."/>
            <person name="Antonio M."/>
            <person name="Oren A."/>
            <person name="Chaudhuri R.R."/>
            <person name="La Ragione R."/>
            <person name="Hildebrand F."/>
            <person name="Pallen M.J."/>
        </authorList>
    </citation>
    <scope>NUCLEOTIDE SEQUENCE</scope>
    <source>
        <strain evidence="13">ChiHjej12B11-14209</strain>
    </source>
</reference>
<dbReference type="InterPro" id="IPR013785">
    <property type="entry name" value="Aldolase_TIM"/>
</dbReference>
<keyword evidence="9" id="KW-0408">Iron</keyword>
<dbReference type="SFLD" id="SFLDG01063">
    <property type="entry name" value="activating_enzymes__group_1"/>
    <property type="match status" value="1"/>
</dbReference>
<dbReference type="InterPro" id="IPR001989">
    <property type="entry name" value="Radical_activat_CS"/>
</dbReference>
<evidence type="ECO:0000256" key="8">
    <source>
        <dbReference type="ARBA" id="ARBA00023002"/>
    </source>
</evidence>
<dbReference type="PANTHER" id="PTHR30352:SF2">
    <property type="entry name" value="ANAEROBIC RIBONUCLEOSIDE-TRIPHOSPHATE REDUCTASE-ACTIVATING PROTEIN"/>
    <property type="match status" value="1"/>
</dbReference>
<evidence type="ECO:0000256" key="12">
    <source>
        <dbReference type="PIRNR" id="PIRNR000368"/>
    </source>
</evidence>
<name>A0A9D2EZP5_9ACTN</name>
<keyword evidence="10" id="KW-0411">Iron-sulfur</keyword>
<dbReference type="InterPro" id="IPR012837">
    <property type="entry name" value="NrdG"/>
</dbReference>
<evidence type="ECO:0000256" key="9">
    <source>
        <dbReference type="ARBA" id="ARBA00023004"/>
    </source>
</evidence>
<dbReference type="Gene3D" id="3.20.20.70">
    <property type="entry name" value="Aldolase class I"/>
    <property type="match status" value="1"/>
</dbReference>
<gene>
    <name evidence="13" type="primary">nrdG</name>
    <name evidence="13" type="ORF">IAA19_06745</name>
</gene>
<dbReference type="PANTHER" id="PTHR30352">
    <property type="entry name" value="PYRUVATE FORMATE-LYASE-ACTIVATING ENZYME"/>
    <property type="match status" value="1"/>
</dbReference>
<comment type="caution">
    <text evidence="13">The sequence shown here is derived from an EMBL/GenBank/DDBJ whole genome shotgun (WGS) entry which is preliminary data.</text>
</comment>
<dbReference type="SFLD" id="SFLDF00299">
    <property type="entry name" value="anaerobic_ribonucleoside-triph"/>
    <property type="match status" value="1"/>
</dbReference>
<keyword evidence="7" id="KW-0479">Metal-binding</keyword>
<sequence length="186" mass="20831">MNYANIKYCDIANGTGVRTTLFVSGCRLHCPNCFNEEAWDFSAGEPFTEEVAEKIMDSMDVPYVDGLTILGGEPMEPENQQGLVGFLEAVRERFGSTKSIWLFSGHTWEQLRPGGAWNLGDVTDRLLDTLDVLVDGPFVQAEHDITLRFRGSSNQRLIDVPATLEAPGDEVVWWQDDPLFSTHTME</sequence>
<dbReference type="PIRSF" id="PIRSF000368">
    <property type="entry name" value="NrdG"/>
    <property type="match status" value="1"/>
</dbReference>
<dbReference type="CDD" id="cd01335">
    <property type="entry name" value="Radical_SAM"/>
    <property type="match status" value="1"/>
</dbReference>
<dbReference type="SFLD" id="SFLDG01066">
    <property type="entry name" value="organic_radical-activating_enz"/>
    <property type="match status" value="1"/>
</dbReference>
<evidence type="ECO:0000256" key="1">
    <source>
        <dbReference type="ARBA" id="ARBA00001966"/>
    </source>
</evidence>
<dbReference type="GO" id="GO:0046872">
    <property type="term" value="F:metal ion binding"/>
    <property type="evidence" value="ECO:0007669"/>
    <property type="project" value="UniProtKB-KW"/>
</dbReference>
<evidence type="ECO:0000256" key="3">
    <source>
        <dbReference type="ARBA" id="ARBA00009777"/>
    </source>
</evidence>
<accession>A0A9D2EZP5</accession>
<protein>
    <recommendedName>
        <fullName evidence="4 12">Anaerobic ribonucleoside-triphosphate reductase-activating protein</fullName>
        <ecNumber evidence="12">1.97.1.-</ecNumber>
    </recommendedName>
</protein>
<dbReference type="AlphaFoldDB" id="A0A9D2EZP5"/>
<dbReference type="InterPro" id="IPR007197">
    <property type="entry name" value="rSAM"/>
</dbReference>
<dbReference type="GO" id="GO:0004748">
    <property type="term" value="F:ribonucleoside-diphosphate reductase activity, thioredoxin disulfide as acceptor"/>
    <property type="evidence" value="ECO:0007669"/>
    <property type="project" value="TreeGrafter"/>
</dbReference>
<dbReference type="EC" id="1.97.1.-" evidence="12"/>
<comment type="catalytic activity">
    <reaction evidence="11">
        <text>glycyl-[protein] + reduced [flavodoxin] + S-adenosyl-L-methionine = glycin-2-yl radical-[protein] + semiquinone [flavodoxin] + 5'-deoxyadenosine + L-methionine + H(+)</text>
        <dbReference type="Rhea" id="RHEA:61976"/>
        <dbReference type="Rhea" id="RHEA-COMP:10622"/>
        <dbReference type="Rhea" id="RHEA-COMP:14480"/>
        <dbReference type="Rhea" id="RHEA-COMP:15993"/>
        <dbReference type="Rhea" id="RHEA-COMP:15994"/>
        <dbReference type="ChEBI" id="CHEBI:15378"/>
        <dbReference type="ChEBI" id="CHEBI:17319"/>
        <dbReference type="ChEBI" id="CHEBI:29947"/>
        <dbReference type="ChEBI" id="CHEBI:32722"/>
        <dbReference type="ChEBI" id="CHEBI:57618"/>
        <dbReference type="ChEBI" id="CHEBI:57844"/>
        <dbReference type="ChEBI" id="CHEBI:59789"/>
        <dbReference type="ChEBI" id="CHEBI:140311"/>
    </reaction>
</comment>
<dbReference type="Proteomes" id="UP000824062">
    <property type="component" value="Unassembled WGS sequence"/>
</dbReference>
<dbReference type="SUPFAM" id="SSF102114">
    <property type="entry name" value="Radical SAM enzymes"/>
    <property type="match status" value="1"/>
</dbReference>
<dbReference type="GO" id="GO:0043365">
    <property type="term" value="F:[formate-C-acetyltransferase]-activating enzyme activity"/>
    <property type="evidence" value="ECO:0007669"/>
    <property type="project" value="InterPro"/>
</dbReference>
<proteinExistence type="inferred from homology"/>
<dbReference type="Pfam" id="PF13353">
    <property type="entry name" value="Fer4_12"/>
    <property type="match status" value="1"/>
</dbReference>
<dbReference type="PROSITE" id="PS01087">
    <property type="entry name" value="RADICAL_ACTIVATING"/>
    <property type="match status" value="1"/>
</dbReference>
<keyword evidence="8 12" id="KW-0560">Oxidoreductase</keyword>
<evidence type="ECO:0000313" key="14">
    <source>
        <dbReference type="Proteomes" id="UP000824062"/>
    </source>
</evidence>
<dbReference type="InterPro" id="IPR058240">
    <property type="entry name" value="rSAM_sf"/>
</dbReference>
<dbReference type="SFLD" id="SFLDS00029">
    <property type="entry name" value="Radical_SAM"/>
    <property type="match status" value="1"/>
</dbReference>
<comment type="cofactor">
    <cofactor evidence="1">
        <name>[4Fe-4S] cluster</name>
        <dbReference type="ChEBI" id="CHEBI:49883"/>
    </cofactor>
</comment>
<evidence type="ECO:0000256" key="7">
    <source>
        <dbReference type="ARBA" id="ARBA00022723"/>
    </source>
</evidence>
<organism evidence="13 14">
    <name type="scientific">Candidatus Olsenella pullistercoris</name>
    <dbReference type="NCBI Taxonomy" id="2838712"/>
    <lineage>
        <taxon>Bacteria</taxon>
        <taxon>Bacillati</taxon>
        <taxon>Actinomycetota</taxon>
        <taxon>Coriobacteriia</taxon>
        <taxon>Coriobacteriales</taxon>
        <taxon>Atopobiaceae</taxon>
        <taxon>Olsenella</taxon>
    </lineage>
</organism>
<dbReference type="GO" id="GO:0051539">
    <property type="term" value="F:4 iron, 4 sulfur cluster binding"/>
    <property type="evidence" value="ECO:0007669"/>
    <property type="project" value="UniProtKB-KW"/>
</dbReference>